<proteinExistence type="predicted"/>
<dbReference type="EMBL" id="BSUK01000001">
    <property type="protein sequence ID" value="GMA23528.1"/>
    <property type="molecule type" value="Genomic_DNA"/>
</dbReference>
<keyword evidence="3" id="KW-1185">Reference proteome</keyword>
<dbReference type="RefSeq" id="WP_284292519.1">
    <property type="nucleotide sequence ID" value="NZ_BSUK01000001.1"/>
</dbReference>
<dbReference type="InterPro" id="IPR025874">
    <property type="entry name" value="DZR"/>
</dbReference>
<accession>A0ABQ6I0P9</accession>
<evidence type="ECO:0000313" key="3">
    <source>
        <dbReference type="Proteomes" id="UP001157091"/>
    </source>
</evidence>
<protein>
    <recommendedName>
        <fullName evidence="1">DZANK-type domain-containing protein</fullName>
    </recommendedName>
</protein>
<dbReference type="Proteomes" id="UP001157091">
    <property type="component" value="Unassembled WGS sequence"/>
</dbReference>
<dbReference type="Pfam" id="PF12773">
    <property type="entry name" value="DZR"/>
    <property type="match status" value="1"/>
</dbReference>
<name>A0ABQ6I0P9_9MICO</name>
<sequence length="214" mass="22866">MSQAIPFTDNYNDLSNSNGYQFEFRCERCGNGYRSAFQPDKAMTGRGLLRSLGDMVGGPLRDIGNAADDFVLNRGTNSSAKDRALAKAVAEISPEFTQCKACGDWVCRDACWNEPVGQCVRCAPPLHDELAKLQAEARRVQVRDRLAAADLLQGTDIASDVVATCPSCGARATGGKFCAECGSSLSRTSTCDGCSAELPDGARFCPECGTRART</sequence>
<feature type="domain" description="DZANK-type" evidence="1">
    <location>
        <begin position="165"/>
        <end position="209"/>
    </location>
</feature>
<comment type="caution">
    <text evidence="2">The sequence shown here is derived from an EMBL/GenBank/DDBJ whole genome shotgun (WGS) entry which is preliminary data.</text>
</comment>
<evidence type="ECO:0000313" key="2">
    <source>
        <dbReference type="EMBL" id="GMA23528.1"/>
    </source>
</evidence>
<gene>
    <name evidence="2" type="ORF">GCM10025864_12870</name>
</gene>
<organism evidence="2 3">
    <name type="scientific">Luteimicrobium album</name>
    <dbReference type="NCBI Taxonomy" id="1054550"/>
    <lineage>
        <taxon>Bacteria</taxon>
        <taxon>Bacillati</taxon>
        <taxon>Actinomycetota</taxon>
        <taxon>Actinomycetes</taxon>
        <taxon>Micrococcales</taxon>
        <taxon>Luteimicrobium</taxon>
    </lineage>
</organism>
<evidence type="ECO:0000259" key="1">
    <source>
        <dbReference type="Pfam" id="PF12773"/>
    </source>
</evidence>
<reference evidence="3" key="1">
    <citation type="journal article" date="2019" name="Int. J. Syst. Evol. Microbiol.">
        <title>The Global Catalogue of Microorganisms (GCM) 10K type strain sequencing project: providing services to taxonomists for standard genome sequencing and annotation.</title>
        <authorList>
            <consortium name="The Broad Institute Genomics Platform"/>
            <consortium name="The Broad Institute Genome Sequencing Center for Infectious Disease"/>
            <person name="Wu L."/>
            <person name="Ma J."/>
        </authorList>
    </citation>
    <scope>NUCLEOTIDE SEQUENCE [LARGE SCALE GENOMIC DNA]</scope>
    <source>
        <strain evidence="3">NBRC 106348</strain>
    </source>
</reference>